<dbReference type="PROSITE" id="PS51257">
    <property type="entry name" value="PROKAR_LIPOPROTEIN"/>
    <property type="match status" value="1"/>
</dbReference>
<evidence type="ECO:0000313" key="3">
    <source>
        <dbReference type="EMBL" id="PPK96674.1"/>
    </source>
</evidence>
<evidence type="ECO:0000313" key="4">
    <source>
        <dbReference type="Proteomes" id="UP000239002"/>
    </source>
</evidence>
<gene>
    <name evidence="3" type="ORF">LY01_00497</name>
</gene>
<dbReference type="InterPro" id="IPR046232">
    <property type="entry name" value="DUF6265"/>
</dbReference>
<name>A0A2S6IQZ3_9FLAO</name>
<evidence type="ECO:0000259" key="2">
    <source>
        <dbReference type="Pfam" id="PF19780"/>
    </source>
</evidence>
<keyword evidence="4" id="KW-1185">Reference proteome</keyword>
<dbReference type="Pfam" id="PF19780">
    <property type="entry name" value="DUF6265"/>
    <property type="match status" value="1"/>
</dbReference>
<organism evidence="3 4">
    <name type="scientific">Nonlabens xylanidelens</name>
    <dbReference type="NCBI Taxonomy" id="191564"/>
    <lineage>
        <taxon>Bacteria</taxon>
        <taxon>Pseudomonadati</taxon>
        <taxon>Bacteroidota</taxon>
        <taxon>Flavobacteriia</taxon>
        <taxon>Flavobacteriales</taxon>
        <taxon>Flavobacteriaceae</taxon>
        <taxon>Nonlabens</taxon>
    </lineage>
</organism>
<feature type="domain" description="DUF6265" evidence="2">
    <location>
        <begin position="27"/>
        <end position="140"/>
    </location>
</feature>
<dbReference type="RefSeq" id="WP_104514218.1">
    <property type="nucleotide sequence ID" value="NZ_MQVW01000027.1"/>
</dbReference>
<accession>A0A2S6IQZ3</accession>
<proteinExistence type="predicted"/>
<evidence type="ECO:0000256" key="1">
    <source>
        <dbReference type="SAM" id="SignalP"/>
    </source>
</evidence>
<protein>
    <recommendedName>
        <fullName evidence="2">DUF6265 domain-containing protein</fullName>
    </recommendedName>
</protein>
<keyword evidence="1" id="KW-0732">Signal</keyword>
<sequence>MKSILLIVVALLFLSCKNETGDTTNFSWLSGSWSRVEEAGENKTYEKWIPTINGNYNGHGFTLHKKDTVFEEFLSIKPLSKLSKGKESSWVLKVTGVNEEPTIFNIEDTTVNSFTAVNLENEFPTHIRYSYKNDTLKALVSNDSLQIDFKFIKQ</sequence>
<dbReference type="OrthoDB" id="5382295at2"/>
<dbReference type="AlphaFoldDB" id="A0A2S6IQZ3"/>
<feature type="chain" id="PRO_5015697217" description="DUF6265 domain-containing protein" evidence="1">
    <location>
        <begin position="21"/>
        <end position="154"/>
    </location>
</feature>
<dbReference type="Proteomes" id="UP000239002">
    <property type="component" value="Unassembled WGS sequence"/>
</dbReference>
<reference evidence="3 4" key="1">
    <citation type="submission" date="2018-02" db="EMBL/GenBank/DDBJ databases">
        <title>Genomic Encyclopedia of Archaeal and Bacterial Type Strains, Phase II (KMG-II): from individual species to whole genera.</title>
        <authorList>
            <person name="Goeker M."/>
        </authorList>
    </citation>
    <scope>NUCLEOTIDE SEQUENCE [LARGE SCALE GENOMIC DNA]</scope>
    <source>
        <strain evidence="3 4">DSM 16809</strain>
    </source>
</reference>
<feature type="signal peptide" evidence="1">
    <location>
        <begin position="1"/>
        <end position="20"/>
    </location>
</feature>
<dbReference type="EMBL" id="PTJE01000001">
    <property type="protein sequence ID" value="PPK96674.1"/>
    <property type="molecule type" value="Genomic_DNA"/>
</dbReference>
<comment type="caution">
    <text evidence="3">The sequence shown here is derived from an EMBL/GenBank/DDBJ whole genome shotgun (WGS) entry which is preliminary data.</text>
</comment>